<dbReference type="Proteomes" id="UP001596391">
    <property type="component" value="Unassembled WGS sequence"/>
</dbReference>
<sequence>MSTPRTLEYTVLDVFAEAPLAGNPLAVFHDARGLSTEEMQSLARETNLSETTFVLPSDDESQGVRVRIFTTEEELPFAGHPTLGTATWLHLNHPTLRGAEEIKLHLNVGTIPVRFTQREGAGYFGTMRQNDPVFGARFDAAEVASVIGVPEAAIDARYAPQSVSTGNAFCVVLLRDTEAFTNLAIDQRASAVWLRERGIRWFYVLLATEDPLRFRARMQFNGTEDPATGSAAGPAISWLVAQGIVPPDVEVVFEQGVEMLRPSRLYVQASKCEQGVHEVKVSGRTIPVAMGRYFLP</sequence>
<dbReference type="PANTHER" id="PTHR13774">
    <property type="entry name" value="PHENAZINE BIOSYNTHESIS PROTEIN"/>
    <property type="match status" value="1"/>
</dbReference>
<dbReference type="EMBL" id="JBHSWI010000001">
    <property type="protein sequence ID" value="MFC6645285.1"/>
    <property type="molecule type" value="Genomic_DNA"/>
</dbReference>
<dbReference type="InterPro" id="IPR003719">
    <property type="entry name" value="Phenazine_PhzF-like"/>
</dbReference>
<dbReference type="Gene3D" id="3.10.310.10">
    <property type="entry name" value="Diaminopimelate Epimerase, Chain A, domain 1"/>
    <property type="match status" value="2"/>
</dbReference>
<dbReference type="PANTHER" id="PTHR13774:SF32">
    <property type="entry name" value="ANTISENSE-ENHANCING SEQUENCE 1"/>
    <property type="match status" value="1"/>
</dbReference>
<evidence type="ECO:0000256" key="1">
    <source>
        <dbReference type="ARBA" id="ARBA00008270"/>
    </source>
</evidence>
<dbReference type="Pfam" id="PF02567">
    <property type="entry name" value="PhzC-PhzF"/>
    <property type="match status" value="1"/>
</dbReference>
<dbReference type="PIRSF" id="PIRSF016184">
    <property type="entry name" value="PhzC_PhzF"/>
    <property type="match status" value="1"/>
</dbReference>
<comment type="caution">
    <text evidence="2">The sequence shown here is derived from an EMBL/GenBank/DDBJ whole genome shotgun (WGS) entry which is preliminary data.</text>
</comment>
<reference evidence="3" key="1">
    <citation type="journal article" date="2019" name="Int. J. Syst. Evol. Microbiol.">
        <title>The Global Catalogue of Microorganisms (GCM) 10K type strain sequencing project: providing services to taxonomists for standard genome sequencing and annotation.</title>
        <authorList>
            <consortium name="The Broad Institute Genomics Platform"/>
            <consortium name="The Broad Institute Genome Sequencing Center for Infectious Disease"/>
            <person name="Wu L."/>
            <person name="Ma J."/>
        </authorList>
    </citation>
    <scope>NUCLEOTIDE SEQUENCE [LARGE SCALE GENOMIC DNA]</scope>
    <source>
        <strain evidence="3">CGMCC 1.16026</strain>
    </source>
</reference>
<dbReference type="SUPFAM" id="SSF54506">
    <property type="entry name" value="Diaminopimelate epimerase-like"/>
    <property type="match status" value="1"/>
</dbReference>
<gene>
    <name evidence="2" type="ORF">ACFQBQ_06720</name>
</gene>
<comment type="similarity">
    <text evidence="1">Belongs to the PhzF family.</text>
</comment>
<accession>A0ABW1Z8H0</accession>
<keyword evidence="3" id="KW-1185">Reference proteome</keyword>
<proteinExistence type="inferred from homology"/>
<name>A0ABW1Z8H0_9BACT</name>
<protein>
    <submittedName>
        <fullName evidence="2">PhzF family phenazine biosynthesis protein</fullName>
    </submittedName>
</protein>
<evidence type="ECO:0000313" key="2">
    <source>
        <dbReference type="EMBL" id="MFC6645285.1"/>
    </source>
</evidence>
<dbReference type="RefSeq" id="WP_263371664.1">
    <property type="nucleotide sequence ID" value="NZ_JAGSYD010000003.1"/>
</dbReference>
<evidence type="ECO:0000313" key="3">
    <source>
        <dbReference type="Proteomes" id="UP001596391"/>
    </source>
</evidence>
<organism evidence="2 3">
    <name type="scientific">Granulicella cerasi</name>
    <dbReference type="NCBI Taxonomy" id="741063"/>
    <lineage>
        <taxon>Bacteria</taxon>
        <taxon>Pseudomonadati</taxon>
        <taxon>Acidobacteriota</taxon>
        <taxon>Terriglobia</taxon>
        <taxon>Terriglobales</taxon>
        <taxon>Acidobacteriaceae</taxon>
        <taxon>Granulicella</taxon>
    </lineage>
</organism>
<dbReference type="NCBIfam" id="TIGR00654">
    <property type="entry name" value="PhzF_family"/>
    <property type="match status" value="1"/>
</dbReference>